<comment type="caution">
    <text evidence="1">The sequence shown here is derived from an EMBL/GenBank/DDBJ whole genome shotgun (WGS) entry which is preliminary data.</text>
</comment>
<protein>
    <recommendedName>
        <fullName evidence="2">CARDB domain-containing protein</fullName>
    </recommendedName>
</protein>
<gene>
    <name evidence="1" type="ORF">S12H4_44276</name>
</gene>
<evidence type="ECO:0008006" key="2">
    <source>
        <dbReference type="Google" id="ProtNLM"/>
    </source>
</evidence>
<proteinExistence type="predicted"/>
<organism evidence="1">
    <name type="scientific">marine sediment metagenome</name>
    <dbReference type="NCBI Taxonomy" id="412755"/>
    <lineage>
        <taxon>unclassified sequences</taxon>
        <taxon>metagenomes</taxon>
        <taxon>ecological metagenomes</taxon>
    </lineage>
</organism>
<dbReference type="EMBL" id="BARW01027268">
    <property type="protein sequence ID" value="GAJ14371.1"/>
    <property type="molecule type" value="Genomic_DNA"/>
</dbReference>
<dbReference type="AlphaFoldDB" id="X1VHK6"/>
<evidence type="ECO:0000313" key="1">
    <source>
        <dbReference type="EMBL" id="GAJ14371.1"/>
    </source>
</evidence>
<name>X1VHK6_9ZZZZ</name>
<dbReference type="InterPro" id="IPR013783">
    <property type="entry name" value="Ig-like_fold"/>
</dbReference>
<accession>X1VHK6</accession>
<dbReference type="Gene3D" id="2.60.40.10">
    <property type="entry name" value="Immunoglobulins"/>
    <property type="match status" value="1"/>
</dbReference>
<reference evidence="1" key="1">
    <citation type="journal article" date="2014" name="Front. Microbiol.">
        <title>High frequency of phylogenetically diverse reductive dehalogenase-homologous genes in deep subseafloor sedimentary metagenomes.</title>
        <authorList>
            <person name="Kawai M."/>
            <person name="Futagami T."/>
            <person name="Toyoda A."/>
            <person name="Takaki Y."/>
            <person name="Nishi S."/>
            <person name="Hori S."/>
            <person name="Arai W."/>
            <person name="Tsubouchi T."/>
            <person name="Morono Y."/>
            <person name="Uchiyama I."/>
            <person name="Ito T."/>
            <person name="Fujiyama A."/>
            <person name="Inagaki F."/>
            <person name="Takami H."/>
        </authorList>
    </citation>
    <scope>NUCLEOTIDE SEQUENCE</scope>
    <source>
        <strain evidence="1">Expedition CK06-06</strain>
    </source>
</reference>
<sequence length="200" mass="21907">MQATIFPQGISAIAAPALYADILAVFAPTEANAGEQVTVKVHIKNIYTSRISVKTSAIIFVGTDAVDSVVFPTDWIDLDPGISYQFEGYFTMPNGNVRLHAVSYWYGADGNWHIDETMDVYIALVEALLAEFTRVRYWDASIGQYVSEPPTVQIGSEVGADFIVENVSGQSLDIGLCRLSRSYLPSLHGLGRRLLPAQCQ</sequence>